<proteinExistence type="predicted"/>
<evidence type="ECO:0000313" key="1">
    <source>
        <dbReference type="EMBL" id="KAB1202384.1"/>
    </source>
</evidence>
<dbReference type="Proteomes" id="UP000516437">
    <property type="component" value="Chromosome 8"/>
</dbReference>
<dbReference type="OrthoDB" id="1812382at2759"/>
<dbReference type="AlphaFoldDB" id="A0A6A1UPF1"/>
<sequence>MDAASSGEAARLRASVEIVKGDLSDLKHEHEKQKRAGKLPQTLKQTGNCLRNCTESSACQLNLRSESPEAKY</sequence>
<comment type="caution">
    <text evidence="1">The sequence shown here is derived from an EMBL/GenBank/DDBJ whole genome shotgun (WGS) entry which is preliminary data.</text>
</comment>
<keyword evidence="2" id="KW-1185">Reference proteome</keyword>
<organism evidence="1 2">
    <name type="scientific">Morella rubra</name>
    <name type="common">Chinese bayberry</name>
    <dbReference type="NCBI Taxonomy" id="262757"/>
    <lineage>
        <taxon>Eukaryota</taxon>
        <taxon>Viridiplantae</taxon>
        <taxon>Streptophyta</taxon>
        <taxon>Embryophyta</taxon>
        <taxon>Tracheophyta</taxon>
        <taxon>Spermatophyta</taxon>
        <taxon>Magnoliopsida</taxon>
        <taxon>eudicotyledons</taxon>
        <taxon>Gunneridae</taxon>
        <taxon>Pentapetalae</taxon>
        <taxon>rosids</taxon>
        <taxon>fabids</taxon>
        <taxon>Fagales</taxon>
        <taxon>Myricaceae</taxon>
        <taxon>Morella</taxon>
    </lineage>
</organism>
<gene>
    <name evidence="1" type="ORF">CJ030_MR8G020181</name>
</gene>
<reference evidence="1 2" key="1">
    <citation type="journal article" date="2019" name="Plant Biotechnol. J.">
        <title>The red bayberry genome and genetic basis of sex determination.</title>
        <authorList>
            <person name="Jia H.M."/>
            <person name="Jia H.J."/>
            <person name="Cai Q.L."/>
            <person name="Wang Y."/>
            <person name="Zhao H.B."/>
            <person name="Yang W.F."/>
            <person name="Wang G.Y."/>
            <person name="Li Y.H."/>
            <person name="Zhan D.L."/>
            <person name="Shen Y.T."/>
            <person name="Niu Q.F."/>
            <person name="Chang L."/>
            <person name="Qiu J."/>
            <person name="Zhao L."/>
            <person name="Xie H.B."/>
            <person name="Fu W.Y."/>
            <person name="Jin J."/>
            <person name="Li X.W."/>
            <person name="Jiao Y."/>
            <person name="Zhou C.C."/>
            <person name="Tu T."/>
            <person name="Chai C.Y."/>
            <person name="Gao J.L."/>
            <person name="Fan L.J."/>
            <person name="van de Weg E."/>
            <person name="Wang J.Y."/>
            <person name="Gao Z.S."/>
        </authorList>
    </citation>
    <scope>NUCLEOTIDE SEQUENCE [LARGE SCALE GENOMIC DNA]</scope>
    <source>
        <tissue evidence="1">Leaves</tissue>
    </source>
</reference>
<protein>
    <submittedName>
        <fullName evidence="1">Uncharacterized protein</fullName>
    </submittedName>
</protein>
<accession>A0A6A1UPF1</accession>
<name>A0A6A1UPF1_9ROSI</name>
<dbReference type="EMBL" id="RXIC02000026">
    <property type="protein sequence ID" value="KAB1202384.1"/>
    <property type="molecule type" value="Genomic_DNA"/>
</dbReference>
<evidence type="ECO:0000313" key="2">
    <source>
        <dbReference type="Proteomes" id="UP000516437"/>
    </source>
</evidence>